<dbReference type="GO" id="GO:0016020">
    <property type="term" value="C:membrane"/>
    <property type="evidence" value="ECO:0007669"/>
    <property type="project" value="TreeGrafter"/>
</dbReference>
<gene>
    <name evidence="3" type="ORF">GTK09_16965</name>
</gene>
<dbReference type="InterPro" id="IPR018946">
    <property type="entry name" value="PhoD-like_MPP"/>
</dbReference>
<name>A0A6N9T418_9HYPH</name>
<protein>
    <submittedName>
        <fullName evidence="3">Alkaline phosphatase family protein</fullName>
    </submittedName>
</protein>
<dbReference type="PANTHER" id="PTHR46689:SF1">
    <property type="entry name" value="PHOD-LIKE PHOSPHATASE DOMAIN-CONTAINING PROTEIN"/>
    <property type="match status" value="1"/>
</dbReference>
<reference evidence="3 4" key="1">
    <citation type="submission" date="2020-01" db="EMBL/GenBank/DDBJ databases">
        <title>Jiella pacifica sp. nov.</title>
        <authorList>
            <person name="Xue Z."/>
            <person name="Zhu S."/>
            <person name="Chen J."/>
            <person name="Yang J."/>
        </authorList>
    </citation>
    <scope>NUCLEOTIDE SEQUENCE [LARGE SCALE GENOMIC DNA]</scope>
    <source>
        <strain evidence="3 4">40Bstr34</strain>
    </source>
</reference>
<evidence type="ECO:0000259" key="2">
    <source>
        <dbReference type="Pfam" id="PF19050"/>
    </source>
</evidence>
<dbReference type="RefSeq" id="WP_163464646.1">
    <property type="nucleotide sequence ID" value="NZ_JAAAMG010000014.1"/>
</dbReference>
<dbReference type="Gene3D" id="3.60.21.70">
    <property type="entry name" value="PhoD-like phosphatase"/>
    <property type="match status" value="1"/>
</dbReference>
<dbReference type="AlphaFoldDB" id="A0A6N9T418"/>
<proteinExistence type="predicted"/>
<dbReference type="Proteomes" id="UP000469011">
    <property type="component" value="Unassembled WGS sequence"/>
</dbReference>
<dbReference type="CDD" id="cd07389">
    <property type="entry name" value="MPP_PhoD"/>
    <property type="match status" value="1"/>
</dbReference>
<dbReference type="InterPro" id="IPR043904">
    <property type="entry name" value="PhoD_2-like"/>
</dbReference>
<dbReference type="InterPro" id="IPR038607">
    <property type="entry name" value="PhoD-like_sf"/>
</dbReference>
<evidence type="ECO:0000313" key="3">
    <source>
        <dbReference type="EMBL" id="NDW06114.1"/>
    </source>
</evidence>
<keyword evidence="4" id="KW-1185">Reference proteome</keyword>
<organism evidence="3 4">
    <name type="scientific">Jiella pacifica</name>
    <dbReference type="NCBI Taxonomy" id="2696469"/>
    <lineage>
        <taxon>Bacteria</taxon>
        <taxon>Pseudomonadati</taxon>
        <taxon>Pseudomonadota</taxon>
        <taxon>Alphaproteobacteria</taxon>
        <taxon>Hyphomicrobiales</taxon>
        <taxon>Aurantimonadaceae</taxon>
        <taxon>Jiella</taxon>
    </lineage>
</organism>
<dbReference type="EMBL" id="JAAAMG010000014">
    <property type="protein sequence ID" value="NDW06114.1"/>
    <property type="molecule type" value="Genomic_DNA"/>
</dbReference>
<dbReference type="InterPro" id="IPR029052">
    <property type="entry name" value="Metallo-depent_PP-like"/>
</dbReference>
<comment type="caution">
    <text evidence="3">The sequence shown here is derived from an EMBL/GenBank/DDBJ whole genome shotgun (WGS) entry which is preliminary data.</text>
</comment>
<feature type="domain" description="PhoD-like phosphatase" evidence="2">
    <location>
        <begin position="142"/>
        <end position="345"/>
    </location>
</feature>
<evidence type="ECO:0000256" key="1">
    <source>
        <dbReference type="SAM" id="MobiDB-lite"/>
    </source>
</evidence>
<dbReference type="Pfam" id="PF19050">
    <property type="entry name" value="PhoD_2"/>
    <property type="match status" value="1"/>
</dbReference>
<sequence length="492" mass="54007">MAGMNGEAPPAPTGNRAAPDRVGPVLFAQGGDADRDRLRALLVLPAGERPPKLVTDEGEIAPVTLAEEFGRTVHAYDFSLPSGTGGTYEIADAGHPVVSPATPDMRVAYVSCNGQEEGDLDRPIEERDAVWQRLADENLQNPFALLLQGGDQLYADDVLLCHPEVERWASMKKTERGAVPLTPEITEALRRFYFERYLITYARPAFASLAARVPSIMMWDDHDIIDGWGSHPAEMLDSPVGAEIFAAAREMFLIFQLAVRPGETPATGFDPTGTSLGTAIRYPGLSIISPDLRSERRLEQVMGPAGWRMLETAFAQTPKGDRILLMSSVPALGPRLSWVEFAADVIPGSNEYEDDLRDQWQSRTHRTEWKRLLSLLANWGESGRGELTVLSGEIHLATRGEMRLKGGGVMHQLVASGISHPAPSPGYPRMLGLLAKFGESPLKGRKIRIRPLPGYATTYAGERNFLVLHRHGIAWKAAWELEHTGRTEPVSI</sequence>
<feature type="region of interest" description="Disordered" evidence="1">
    <location>
        <begin position="1"/>
        <end position="30"/>
    </location>
</feature>
<accession>A0A6N9T418</accession>
<evidence type="ECO:0000313" key="4">
    <source>
        <dbReference type="Proteomes" id="UP000469011"/>
    </source>
</evidence>
<dbReference type="PANTHER" id="PTHR46689">
    <property type="entry name" value="MEMBRANE PROTEIN, PUTATIVE-RELATED"/>
    <property type="match status" value="1"/>
</dbReference>
<dbReference type="SUPFAM" id="SSF56300">
    <property type="entry name" value="Metallo-dependent phosphatases"/>
    <property type="match status" value="1"/>
</dbReference>